<reference evidence="2 3" key="1">
    <citation type="submission" date="2015-09" db="EMBL/GenBank/DDBJ databases">
        <title>Draft genome of the parasitic nematode Teladorsagia circumcincta isolate WARC Sus (inbred).</title>
        <authorList>
            <person name="Mitreva M."/>
        </authorList>
    </citation>
    <scope>NUCLEOTIDE SEQUENCE [LARGE SCALE GENOMIC DNA]</scope>
    <source>
        <strain evidence="2 3">S</strain>
    </source>
</reference>
<dbReference type="PANTHER" id="PTHR46339:SF4">
    <property type="entry name" value="BPTI_KUNITZ INHIBITOR DOMAIN-CONTAINING PROTEIN"/>
    <property type="match status" value="1"/>
</dbReference>
<dbReference type="Pfam" id="PF00014">
    <property type="entry name" value="Kunitz_BPTI"/>
    <property type="match status" value="1"/>
</dbReference>
<keyword evidence="3" id="KW-1185">Reference proteome</keyword>
<organism evidence="2 3">
    <name type="scientific">Teladorsagia circumcincta</name>
    <name type="common">Brown stomach worm</name>
    <name type="synonym">Ostertagia circumcincta</name>
    <dbReference type="NCBI Taxonomy" id="45464"/>
    <lineage>
        <taxon>Eukaryota</taxon>
        <taxon>Metazoa</taxon>
        <taxon>Ecdysozoa</taxon>
        <taxon>Nematoda</taxon>
        <taxon>Chromadorea</taxon>
        <taxon>Rhabditida</taxon>
        <taxon>Rhabditina</taxon>
        <taxon>Rhabditomorpha</taxon>
        <taxon>Strongyloidea</taxon>
        <taxon>Trichostrongylidae</taxon>
        <taxon>Teladorsagia</taxon>
    </lineage>
</organism>
<evidence type="ECO:0000313" key="3">
    <source>
        <dbReference type="Proteomes" id="UP000230423"/>
    </source>
</evidence>
<dbReference type="InterPro" id="IPR002223">
    <property type="entry name" value="Kunitz_BPTI"/>
</dbReference>
<dbReference type="InterPro" id="IPR020901">
    <property type="entry name" value="Prtase_inh_Kunz-CS"/>
</dbReference>
<accession>A0A2G9U6N7</accession>
<proteinExistence type="predicted"/>
<name>A0A2G9U6N7_TELCI</name>
<gene>
    <name evidence="2" type="ORF">TELCIR_12994</name>
</gene>
<dbReference type="AlphaFoldDB" id="A0A2G9U6N7"/>
<feature type="non-terminal residue" evidence="2">
    <location>
        <position position="146"/>
    </location>
</feature>
<dbReference type="PROSITE" id="PS50279">
    <property type="entry name" value="BPTI_KUNITZ_2"/>
    <property type="match status" value="1"/>
</dbReference>
<dbReference type="PANTHER" id="PTHR46339">
    <property type="entry name" value="PROTEIN CBG15282-RELATED"/>
    <property type="match status" value="1"/>
</dbReference>
<dbReference type="EMBL" id="KZ349084">
    <property type="protein sequence ID" value="PIO65342.1"/>
    <property type="molecule type" value="Genomic_DNA"/>
</dbReference>
<dbReference type="Gene3D" id="4.10.410.10">
    <property type="entry name" value="Pancreatic trypsin inhibitor Kunitz domain"/>
    <property type="match status" value="1"/>
</dbReference>
<dbReference type="InterPro" id="IPR053014">
    <property type="entry name" value="Cuticle_assoc_divergent"/>
</dbReference>
<dbReference type="SMART" id="SM00131">
    <property type="entry name" value="KU"/>
    <property type="match status" value="1"/>
</dbReference>
<evidence type="ECO:0000313" key="2">
    <source>
        <dbReference type="EMBL" id="PIO65342.1"/>
    </source>
</evidence>
<dbReference type="GO" id="GO:0004867">
    <property type="term" value="F:serine-type endopeptidase inhibitor activity"/>
    <property type="evidence" value="ECO:0007669"/>
    <property type="project" value="InterPro"/>
</dbReference>
<evidence type="ECO:0000259" key="1">
    <source>
        <dbReference type="PROSITE" id="PS50279"/>
    </source>
</evidence>
<feature type="domain" description="BPTI/Kunitz inhibitor" evidence="1">
    <location>
        <begin position="42"/>
        <end position="94"/>
    </location>
</feature>
<dbReference type="CDD" id="cd00109">
    <property type="entry name" value="Kunitz-type"/>
    <property type="match status" value="1"/>
</dbReference>
<dbReference type="InterPro" id="IPR036880">
    <property type="entry name" value="Kunitz_BPTI_sf"/>
</dbReference>
<sequence length="146" mass="15693">MVVLFKSERTGRDAMRRLNARRLISAVPVTEFAAPRLVTFTCSLAADKGAKCGLGRGHRYFFNAAKQSCESFQYEGCDGNSNNFLSAQLCEQYCGVGGSPNGGSPLQEEKSVRPVVCSGLNGCLSTHECIAIPSKGNVAYRCCPTK</sequence>
<dbReference type="PROSITE" id="PS00280">
    <property type="entry name" value="BPTI_KUNITZ_1"/>
    <property type="match status" value="1"/>
</dbReference>
<dbReference type="PRINTS" id="PR00759">
    <property type="entry name" value="BASICPTASE"/>
</dbReference>
<dbReference type="OrthoDB" id="4473401at2759"/>
<protein>
    <submittedName>
        <fullName evidence="2">Kunitz/Bovine pancreatic trypsin inhibitor domain protein</fullName>
    </submittedName>
</protein>
<dbReference type="Proteomes" id="UP000230423">
    <property type="component" value="Unassembled WGS sequence"/>
</dbReference>
<dbReference type="SUPFAM" id="SSF57362">
    <property type="entry name" value="BPTI-like"/>
    <property type="match status" value="1"/>
</dbReference>